<feature type="signal peptide" evidence="2">
    <location>
        <begin position="1"/>
        <end position="24"/>
    </location>
</feature>
<dbReference type="RefSeq" id="WP_073390483.1">
    <property type="nucleotide sequence ID" value="NZ_FQXK01000062.1"/>
</dbReference>
<keyword evidence="4" id="KW-1185">Reference proteome</keyword>
<protein>
    <submittedName>
        <fullName evidence="3">Uncharacterized protein</fullName>
    </submittedName>
</protein>
<dbReference type="OrthoDB" id="2004994at2"/>
<feature type="chain" id="PRO_5038749087" evidence="2">
    <location>
        <begin position="25"/>
        <end position="264"/>
    </location>
</feature>
<evidence type="ECO:0000256" key="1">
    <source>
        <dbReference type="SAM" id="MobiDB-lite"/>
    </source>
</evidence>
<keyword evidence="2" id="KW-0732">Signal</keyword>
<reference evidence="4" key="1">
    <citation type="submission" date="2016-11" db="EMBL/GenBank/DDBJ databases">
        <authorList>
            <person name="Varghese N."/>
            <person name="Submissions S."/>
        </authorList>
    </citation>
    <scope>NUCLEOTIDE SEQUENCE [LARGE SCALE GENOMIC DNA]</scope>
    <source>
        <strain evidence="4">DSM 3071</strain>
    </source>
</reference>
<dbReference type="EMBL" id="FQXK01000062">
    <property type="protein sequence ID" value="SHJ07100.1"/>
    <property type="molecule type" value="Genomic_DNA"/>
</dbReference>
<sequence length="264" mass="29553">MKNRVIFKSLILATCLSAMLIAHGCGDTASDAADKTDATNTDAEETSDTDSNTDNTEDTSKDSNDISTTEASEEPAEEPADDEVDAGAIYQQYLDDALEYDGELFSAKYSFVKEDFDMIPSAYYYDVDEDGENELLISTFYYGFDIYDVRDGELVLLDHGDGTSDTCSVFYGEDHTYVSHSDFLHEGRQILVLIRYDENGDVVEMISLSATYEDSESGTYDEGSQFSYNENAITMLEYEEYLSLYQAVPVEDMEEAEIDESLFD</sequence>
<dbReference type="Proteomes" id="UP000184278">
    <property type="component" value="Unassembled WGS sequence"/>
</dbReference>
<evidence type="ECO:0000313" key="3">
    <source>
        <dbReference type="EMBL" id="SHJ07100.1"/>
    </source>
</evidence>
<name>A0A1M6GAW8_BUTFI</name>
<accession>A0A1M6GAW8</accession>
<proteinExistence type="predicted"/>
<feature type="region of interest" description="Disordered" evidence="1">
    <location>
        <begin position="30"/>
        <end position="84"/>
    </location>
</feature>
<dbReference type="GeneID" id="89511068"/>
<feature type="compositionally biased region" description="Acidic residues" evidence="1">
    <location>
        <begin position="71"/>
        <end position="84"/>
    </location>
</feature>
<gene>
    <name evidence="3" type="ORF">SAMN02745229_04059</name>
</gene>
<evidence type="ECO:0000313" key="4">
    <source>
        <dbReference type="Proteomes" id="UP000184278"/>
    </source>
</evidence>
<evidence type="ECO:0000256" key="2">
    <source>
        <dbReference type="SAM" id="SignalP"/>
    </source>
</evidence>
<organism evidence="3 4">
    <name type="scientific">Butyrivibrio fibrisolvens DSM 3071</name>
    <dbReference type="NCBI Taxonomy" id="1121131"/>
    <lineage>
        <taxon>Bacteria</taxon>
        <taxon>Bacillati</taxon>
        <taxon>Bacillota</taxon>
        <taxon>Clostridia</taxon>
        <taxon>Lachnospirales</taxon>
        <taxon>Lachnospiraceae</taxon>
        <taxon>Butyrivibrio</taxon>
    </lineage>
</organism>
<dbReference type="AlphaFoldDB" id="A0A1M6GAW8"/>